<organism evidence="5 6">
    <name type="scientific">Priapulus caudatus</name>
    <name type="common">Priapulid worm</name>
    <dbReference type="NCBI Taxonomy" id="37621"/>
    <lineage>
        <taxon>Eukaryota</taxon>
        <taxon>Metazoa</taxon>
        <taxon>Ecdysozoa</taxon>
        <taxon>Scalidophora</taxon>
        <taxon>Priapulida</taxon>
        <taxon>Priapulimorpha</taxon>
        <taxon>Priapulimorphida</taxon>
        <taxon>Priapulidae</taxon>
        <taxon>Priapulus</taxon>
    </lineage>
</organism>
<dbReference type="PANTHER" id="PTHR10024:SF344">
    <property type="entry name" value="SYNAPTOTAGMIN-7"/>
    <property type="match status" value="1"/>
</dbReference>
<reference evidence="6" key="1">
    <citation type="submission" date="2025-08" db="UniProtKB">
        <authorList>
            <consortium name="RefSeq"/>
        </authorList>
    </citation>
    <scope>IDENTIFICATION</scope>
</reference>
<dbReference type="GeneID" id="106821275"/>
<dbReference type="Proteomes" id="UP000695022">
    <property type="component" value="Unplaced"/>
</dbReference>
<evidence type="ECO:0000256" key="1">
    <source>
        <dbReference type="ARBA" id="ARBA00022737"/>
    </source>
</evidence>
<dbReference type="PROSITE" id="PS50004">
    <property type="entry name" value="C2"/>
    <property type="match status" value="1"/>
</dbReference>
<dbReference type="PRINTS" id="PR00360">
    <property type="entry name" value="C2DOMAIN"/>
</dbReference>
<name>A0ABM1FAN5_PRICU</name>
<evidence type="ECO:0000313" key="5">
    <source>
        <dbReference type="Proteomes" id="UP000695022"/>
    </source>
</evidence>
<evidence type="ECO:0000259" key="4">
    <source>
        <dbReference type="PROSITE" id="PS50004"/>
    </source>
</evidence>
<gene>
    <name evidence="6" type="primary">LOC106821275</name>
</gene>
<evidence type="ECO:0000256" key="3">
    <source>
        <dbReference type="SAM" id="Phobius"/>
    </source>
</evidence>
<dbReference type="Gene3D" id="2.60.40.150">
    <property type="entry name" value="C2 domain"/>
    <property type="match status" value="1"/>
</dbReference>
<dbReference type="InterPro" id="IPR001565">
    <property type="entry name" value="Synaptotagmin"/>
</dbReference>
<keyword evidence="3" id="KW-0812">Transmembrane</keyword>
<dbReference type="InterPro" id="IPR035892">
    <property type="entry name" value="C2_domain_sf"/>
</dbReference>
<protein>
    <submittedName>
        <fullName evidence="6">Synaptotagmin-7-like</fullName>
    </submittedName>
</protein>
<feature type="domain" description="C2" evidence="4">
    <location>
        <begin position="147"/>
        <end position="267"/>
    </location>
</feature>
<sequence>MNQIQMIIIAIAAATVAFLVFISLLYLYHRKSGKDEEPDETDEESRSDVKQQRKHEAGSSWWTIPITTKSAIKFEIPEKQVKVENVQPEGATVTHKKALGRGRSASTGKTSPRHRASPSVDMLDEPGVKTEGVTPQRMSSSNDPDAPLGKLHFGIQYDFTATTLTVVVRRGVGLPAKDFSGTSDPYVKILLLPDRKTKMETSVKRRCLNPYWNETFCFEGFPYQKVQSRILNLQVYDYDKFSRNDPIGEVFVPLCEVNMTDGCTLWKSLQPIQKSRDEDRRRYYVFGYAYGVLGPTGFLCIEFV</sequence>
<keyword evidence="5" id="KW-1185">Reference proteome</keyword>
<evidence type="ECO:0000313" key="6">
    <source>
        <dbReference type="RefSeq" id="XP_014681506.1"/>
    </source>
</evidence>
<feature type="region of interest" description="Disordered" evidence="2">
    <location>
        <begin position="33"/>
        <end position="60"/>
    </location>
</feature>
<keyword evidence="1" id="KW-0677">Repeat</keyword>
<dbReference type="PRINTS" id="PR00399">
    <property type="entry name" value="SYNAPTOTAGMN"/>
</dbReference>
<keyword evidence="3" id="KW-1133">Transmembrane helix</keyword>
<keyword evidence="3" id="KW-0472">Membrane</keyword>
<feature type="transmembrane region" description="Helical" evidence="3">
    <location>
        <begin position="283"/>
        <end position="301"/>
    </location>
</feature>
<dbReference type="InterPro" id="IPR000008">
    <property type="entry name" value="C2_dom"/>
</dbReference>
<dbReference type="PANTHER" id="PTHR10024">
    <property type="entry name" value="SYNAPTOTAGMIN"/>
    <property type="match status" value="1"/>
</dbReference>
<dbReference type="Pfam" id="PF00168">
    <property type="entry name" value="C2"/>
    <property type="match status" value="1"/>
</dbReference>
<dbReference type="SUPFAM" id="SSF49562">
    <property type="entry name" value="C2 domain (Calcium/lipid-binding domain, CaLB)"/>
    <property type="match status" value="1"/>
</dbReference>
<dbReference type="RefSeq" id="XP_014681506.1">
    <property type="nucleotide sequence ID" value="XM_014826020.1"/>
</dbReference>
<accession>A0ABM1FAN5</accession>
<evidence type="ECO:0000256" key="2">
    <source>
        <dbReference type="SAM" id="MobiDB-lite"/>
    </source>
</evidence>
<feature type="transmembrane region" description="Helical" evidence="3">
    <location>
        <begin position="6"/>
        <end position="28"/>
    </location>
</feature>
<feature type="region of interest" description="Disordered" evidence="2">
    <location>
        <begin position="89"/>
        <end position="143"/>
    </location>
</feature>
<dbReference type="SMART" id="SM00239">
    <property type="entry name" value="C2"/>
    <property type="match status" value="1"/>
</dbReference>
<feature type="compositionally biased region" description="Basic and acidic residues" evidence="2">
    <location>
        <begin position="44"/>
        <end position="57"/>
    </location>
</feature>
<proteinExistence type="predicted"/>